<proteinExistence type="predicted"/>
<keyword evidence="3" id="KW-1185">Reference proteome</keyword>
<evidence type="ECO:0000256" key="1">
    <source>
        <dbReference type="SAM" id="SignalP"/>
    </source>
</evidence>
<sequence length="118" mass="12202">MIPHRILLALAQSLLALLLMAGAAQAKPCLFEARDRIGSVEGTLSLSRDVIAPLEDTSLYFQAAPSGGDDDPGSALPGAAPTIVLDHARLIRTSCVSYPNAPPSHRPCAAPPTGPPLV</sequence>
<evidence type="ECO:0000313" key="3">
    <source>
        <dbReference type="Proteomes" id="UP000403266"/>
    </source>
</evidence>
<dbReference type="RefSeq" id="WP_152714695.1">
    <property type="nucleotide sequence ID" value="NZ_VOSJ01000142.1"/>
</dbReference>
<dbReference type="AlphaFoldDB" id="A0A5N7MNC3"/>
<name>A0A5N7MNC3_9HYPH</name>
<feature type="signal peptide" evidence="1">
    <location>
        <begin position="1"/>
        <end position="26"/>
    </location>
</feature>
<comment type="caution">
    <text evidence="2">The sequence shown here is derived from an EMBL/GenBank/DDBJ whole genome shotgun (WGS) entry which is preliminary data.</text>
</comment>
<dbReference type="OrthoDB" id="8021287at2"/>
<feature type="chain" id="PRO_5030135598" evidence="1">
    <location>
        <begin position="27"/>
        <end position="118"/>
    </location>
</feature>
<dbReference type="Proteomes" id="UP000403266">
    <property type="component" value="Unassembled WGS sequence"/>
</dbReference>
<protein>
    <submittedName>
        <fullName evidence="2">Uncharacterized protein</fullName>
    </submittedName>
</protein>
<gene>
    <name evidence="2" type="ORF">FS320_25455</name>
</gene>
<evidence type="ECO:0000313" key="2">
    <source>
        <dbReference type="EMBL" id="MPR28403.1"/>
    </source>
</evidence>
<dbReference type="EMBL" id="VOSK01000142">
    <property type="protein sequence ID" value="MPR28403.1"/>
    <property type="molecule type" value="Genomic_DNA"/>
</dbReference>
<accession>A0A5N7MNC3</accession>
<reference evidence="2 3" key="1">
    <citation type="journal article" date="2019" name="Syst. Appl. Microbiol.">
        <title>Microvirga tunisiensis sp. nov., a root nodule symbiotic bacterium isolated from Lupinus micranthus and L. luteus grown in Northern Tunisia.</title>
        <authorList>
            <person name="Msaddak A."/>
            <person name="Rejili M."/>
            <person name="Duran D."/>
            <person name="Mars M."/>
            <person name="Palacios J.M."/>
            <person name="Ruiz-Argueso T."/>
            <person name="Rey L."/>
            <person name="Imperial J."/>
        </authorList>
    </citation>
    <scope>NUCLEOTIDE SEQUENCE [LARGE SCALE GENOMIC DNA]</scope>
    <source>
        <strain evidence="2 3">Lmie10</strain>
    </source>
</reference>
<organism evidence="2 3">
    <name type="scientific">Microvirga tunisiensis</name>
    <dbReference type="NCBI Taxonomy" id="2108360"/>
    <lineage>
        <taxon>Bacteria</taxon>
        <taxon>Pseudomonadati</taxon>
        <taxon>Pseudomonadota</taxon>
        <taxon>Alphaproteobacteria</taxon>
        <taxon>Hyphomicrobiales</taxon>
        <taxon>Methylobacteriaceae</taxon>
        <taxon>Microvirga</taxon>
    </lineage>
</organism>
<keyword evidence="1" id="KW-0732">Signal</keyword>